<organism evidence="2 3">
    <name type="scientific">Marinicella sediminis</name>
    <dbReference type="NCBI Taxonomy" id="1792834"/>
    <lineage>
        <taxon>Bacteria</taxon>
        <taxon>Pseudomonadati</taxon>
        <taxon>Pseudomonadota</taxon>
        <taxon>Gammaproteobacteria</taxon>
        <taxon>Lysobacterales</taxon>
        <taxon>Marinicellaceae</taxon>
        <taxon>Marinicella</taxon>
    </lineage>
</organism>
<dbReference type="InterPro" id="IPR040079">
    <property type="entry name" value="Glutathione_S-Trfase"/>
</dbReference>
<dbReference type="Gene3D" id="3.40.30.10">
    <property type="entry name" value="Glutaredoxin"/>
    <property type="match status" value="1"/>
</dbReference>
<dbReference type="EMBL" id="JBHRTS010000003">
    <property type="protein sequence ID" value="MFC3194006.1"/>
    <property type="molecule type" value="Genomic_DNA"/>
</dbReference>
<dbReference type="InterPro" id="IPR004045">
    <property type="entry name" value="Glutathione_S-Trfase_N"/>
</dbReference>
<name>A0ABV7JBH5_9GAMM</name>
<dbReference type="InterPro" id="IPR036282">
    <property type="entry name" value="Glutathione-S-Trfase_C_sf"/>
</dbReference>
<dbReference type="InterPro" id="IPR036249">
    <property type="entry name" value="Thioredoxin-like_sf"/>
</dbReference>
<dbReference type="CDD" id="cd03196">
    <property type="entry name" value="GST_C_5"/>
    <property type="match status" value="1"/>
</dbReference>
<sequence>MTDPVLYSFRRCPYAIRARMALTYANIHCELREIWLRDKPGHMLEVSPKGTVPVLITTDGQVIDESLNVMLWALQQHDPHNWLDDLTPGMDWINRNDQQFKPLLDAYKYADRYPEKSPEQHRKFTLEYLNDLDNQLTTCKWLVSHQVTLADIALMPFIRQYALVDKRWFDQQPWPHLHKWLNRLLNSDWFTISMTKFKLFNDGNRYAFPTGLLISETSQD</sequence>
<dbReference type="InterPro" id="IPR050983">
    <property type="entry name" value="GST_Omega/HSP26"/>
</dbReference>
<keyword evidence="3" id="KW-1185">Reference proteome</keyword>
<dbReference type="SFLD" id="SFLDS00019">
    <property type="entry name" value="Glutathione_Transferase_(cytos"/>
    <property type="match status" value="1"/>
</dbReference>
<accession>A0ABV7JBH5</accession>
<evidence type="ECO:0000259" key="1">
    <source>
        <dbReference type="PROSITE" id="PS50404"/>
    </source>
</evidence>
<dbReference type="PANTHER" id="PTHR43968:SF6">
    <property type="entry name" value="GLUTATHIONE S-TRANSFERASE OMEGA"/>
    <property type="match status" value="1"/>
</dbReference>
<dbReference type="SUPFAM" id="SSF52833">
    <property type="entry name" value="Thioredoxin-like"/>
    <property type="match status" value="1"/>
</dbReference>
<dbReference type="Proteomes" id="UP001595533">
    <property type="component" value="Unassembled WGS sequence"/>
</dbReference>
<dbReference type="PROSITE" id="PS50404">
    <property type="entry name" value="GST_NTER"/>
    <property type="match status" value="1"/>
</dbReference>
<dbReference type="Gene3D" id="1.20.1050.10">
    <property type="match status" value="1"/>
</dbReference>
<dbReference type="InterPro" id="IPR004046">
    <property type="entry name" value="GST_C"/>
</dbReference>
<protein>
    <submittedName>
        <fullName evidence="2">Glutathione S-transferase</fullName>
    </submittedName>
</protein>
<proteinExistence type="predicted"/>
<feature type="domain" description="GST N-terminal" evidence="1">
    <location>
        <begin position="2"/>
        <end position="81"/>
    </location>
</feature>
<evidence type="ECO:0000313" key="3">
    <source>
        <dbReference type="Proteomes" id="UP001595533"/>
    </source>
</evidence>
<reference evidence="3" key="1">
    <citation type="journal article" date="2019" name="Int. J. Syst. Evol. Microbiol.">
        <title>The Global Catalogue of Microorganisms (GCM) 10K type strain sequencing project: providing services to taxonomists for standard genome sequencing and annotation.</title>
        <authorList>
            <consortium name="The Broad Institute Genomics Platform"/>
            <consortium name="The Broad Institute Genome Sequencing Center for Infectious Disease"/>
            <person name="Wu L."/>
            <person name="Ma J."/>
        </authorList>
    </citation>
    <scope>NUCLEOTIDE SEQUENCE [LARGE SCALE GENOMIC DNA]</scope>
    <source>
        <strain evidence="3">KCTC 42953</strain>
    </source>
</reference>
<dbReference type="RefSeq" id="WP_077412123.1">
    <property type="nucleotide sequence ID" value="NZ_JBHRTS010000003.1"/>
</dbReference>
<evidence type="ECO:0000313" key="2">
    <source>
        <dbReference type="EMBL" id="MFC3194006.1"/>
    </source>
</evidence>
<comment type="caution">
    <text evidence="2">The sequence shown here is derived from an EMBL/GenBank/DDBJ whole genome shotgun (WGS) entry which is preliminary data.</text>
</comment>
<dbReference type="PANTHER" id="PTHR43968">
    <property type="match status" value="1"/>
</dbReference>
<dbReference type="SUPFAM" id="SSF47616">
    <property type="entry name" value="GST C-terminal domain-like"/>
    <property type="match status" value="1"/>
</dbReference>
<gene>
    <name evidence="2" type="ORF">ACFODZ_07115</name>
</gene>
<dbReference type="CDD" id="cd03060">
    <property type="entry name" value="GST_N_Omega_like"/>
    <property type="match status" value="1"/>
</dbReference>
<dbReference type="Pfam" id="PF00043">
    <property type="entry name" value="GST_C"/>
    <property type="match status" value="1"/>
</dbReference>
<dbReference type="Pfam" id="PF13417">
    <property type="entry name" value="GST_N_3"/>
    <property type="match status" value="1"/>
</dbReference>